<dbReference type="SMART" id="SM00382">
    <property type="entry name" value="AAA"/>
    <property type="match status" value="1"/>
</dbReference>
<dbReference type="GO" id="GO:0140664">
    <property type="term" value="F:ATP-dependent DNA damage sensor activity"/>
    <property type="evidence" value="ECO:0007669"/>
    <property type="project" value="InterPro"/>
</dbReference>
<protein>
    <recommendedName>
        <fullName evidence="10">RecA family profile 2 domain-containing protein</fullName>
    </recommendedName>
</protein>
<evidence type="ECO:0000259" key="7">
    <source>
        <dbReference type="PROSITE" id="PS50162"/>
    </source>
</evidence>
<keyword evidence="4 6" id="KW-0233">DNA recombination</keyword>
<name>A0A6N2C3G0_SOLCI</name>
<feature type="domain" description="RecA family profile 2" evidence="8">
    <location>
        <begin position="256"/>
        <end position="332"/>
    </location>
</feature>
<dbReference type="Pfam" id="PF00154">
    <property type="entry name" value="RecA_N"/>
    <property type="match status" value="1"/>
</dbReference>
<dbReference type="InterPro" id="IPR049428">
    <property type="entry name" value="RecA-like_N"/>
</dbReference>
<dbReference type="GO" id="GO:0006281">
    <property type="term" value="P:DNA repair"/>
    <property type="evidence" value="ECO:0007669"/>
    <property type="project" value="InterPro"/>
</dbReference>
<dbReference type="PROSITE" id="PS50162">
    <property type="entry name" value="RECA_2"/>
    <property type="match status" value="1"/>
</dbReference>
<dbReference type="InterPro" id="IPR003593">
    <property type="entry name" value="AAA+_ATPase"/>
</dbReference>
<keyword evidence="3 5" id="KW-0067">ATP-binding</keyword>
<dbReference type="PANTHER" id="PTHR45900">
    <property type="entry name" value="RECA"/>
    <property type="match status" value="1"/>
</dbReference>
<dbReference type="GO" id="GO:0003697">
    <property type="term" value="F:single-stranded DNA binding"/>
    <property type="evidence" value="ECO:0007669"/>
    <property type="project" value="InterPro"/>
</dbReference>
<comment type="caution">
    <text evidence="9">The sequence shown here is derived from an EMBL/GenBank/DDBJ whole genome shotgun (WGS) entry which is preliminary data.</text>
</comment>
<evidence type="ECO:0000256" key="4">
    <source>
        <dbReference type="ARBA" id="ARBA00023172"/>
    </source>
</evidence>
<evidence type="ECO:0000256" key="3">
    <source>
        <dbReference type="ARBA" id="ARBA00022840"/>
    </source>
</evidence>
<dbReference type="PRINTS" id="PR00142">
    <property type="entry name" value="RECA"/>
</dbReference>
<proteinExistence type="inferred from homology"/>
<sequence length="396" mass="42911">MVLQFLRFISSSSRCLSVFPLSSFKPQNGMVWRRSAYASSAASSQGELDEILDDTKTSEKASALHSALSQLEGDFCKESRLSLQRFFGARRTPVIPTGSLRLDLALGLGGLPKGRIVEIYGQEASGKTTLALHVIREAQKLGGYCAYLDVENGMNPSLAEAIGVNVENLLISQPDSAENLLSIVNTLTKSGSMDVIVVDSVAALVPQLEIDATLCDSPKGLQSKIMTQALRKIHYSLGNSSTLIIFINQVRRSNKGLVRGSGCMDEVTCGGNALPFYAAIRLRTIRKQLLKTRDKITGLGICVKVVKNKLAPAATEAELSIQYGGGFCIEPEVLELACEHEVVLKEGGSYFIDGQVLNSRQDAEDYLASNGDILAKIVETLRDQLFMNNNGEKKTD</sequence>
<dbReference type="InterPro" id="IPR020587">
    <property type="entry name" value="RecA_monomer-monomer_interface"/>
</dbReference>
<keyword evidence="2 5" id="KW-0547">Nucleotide-binding</keyword>
<gene>
    <name evidence="9" type="ORF">EJD97_023801</name>
</gene>
<dbReference type="AlphaFoldDB" id="A0A6N2C3G0"/>
<dbReference type="InterPro" id="IPR020588">
    <property type="entry name" value="RecA_ATP-bd"/>
</dbReference>
<comment type="similarity">
    <text evidence="1 5">Belongs to the RecA family.</text>
</comment>
<evidence type="ECO:0000256" key="2">
    <source>
        <dbReference type="ARBA" id="ARBA00022741"/>
    </source>
</evidence>
<feature type="domain" description="RecA family profile 1" evidence="7">
    <location>
        <begin position="91"/>
        <end position="250"/>
    </location>
</feature>
<dbReference type="Gene3D" id="3.40.50.300">
    <property type="entry name" value="P-loop containing nucleotide triphosphate hydrolases"/>
    <property type="match status" value="1"/>
</dbReference>
<reference evidence="9" key="1">
    <citation type="submission" date="2019-05" db="EMBL/GenBank/DDBJ databases">
        <title>The de novo reference genome and transcriptome assemblies of the wild tomato species Solanum chilense.</title>
        <authorList>
            <person name="Stam R."/>
            <person name="Nosenko T."/>
            <person name="Hoerger A.C."/>
            <person name="Stephan W."/>
            <person name="Seidel M.A."/>
            <person name="Kuhn J.M.M."/>
            <person name="Haberer G."/>
            <person name="Tellier A."/>
        </authorList>
    </citation>
    <scope>NUCLEOTIDE SEQUENCE</scope>
    <source>
        <tissue evidence="9">Mature leaves</tissue>
    </source>
</reference>
<evidence type="ECO:0008006" key="10">
    <source>
        <dbReference type="Google" id="ProtNLM"/>
    </source>
</evidence>
<dbReference type="NCBIfam" id="TIGR02012">
    <property type="entry name" value="tigrfam_recA"/>
    <property type="match status" value="1"/>
</dbReference>
<evidence type="ECO:0000256" key="5">
    <source>
        <dbReference type="RuleBase" id="RU003422"/>
    </source>
</evidence>
<accession>A0A6N2C3G0</accession>
<organism evidence="9">
    <name type="scientific">Solanum chilense</name>
    <name type="common">Tomato</name>
    <name type="synonym">Lycopersicon chilense</name>
    <dbReference type="NCBI Taxonomy" id="4083"/>
    <lineage>
        <taxon>Eukaryota</taxon>
        <taxon>Viridiplantae</taxon>
        <taxon>Streptophyta</taxon>
        <taxon>Embryophyta</taxon>
        <taxon>Tracheophyta</taxon>
        <taxon>Spermatophyta</taxon>
        <taxon>Magnoliopsida</taxon>
        <taxon>eudicotyledons</taxon>
        <taxon>Gunneridae</taxon>
        <taxon>Pentapetalae</taxon>
        <taxon>asterids</taxon>
        <taxon>lamiids</taxon>
        <taxon>Solanales</taxon>
        <taxon>Solanaceae</taxon>
        <taxon>Solanoideae</taxon>
        <taxon>Solaneae</taxon>
        <taxon>Solanum</taxon>
        <taxon>Solanum subgen. Lycopersicon</taxon>
    </lineage>
</organism>
<dbReference type="EMBL" id="RXGB01000786">
    <property type="protein sequence ID" value="TMX01725.1"/>
    <property type="molecule type" value="Genomic_DNA"/>
</dbReference>
<dbReference type="InterPro" id="IPR027417">
    <property type="entry name" value="P-loop_NTPase"/>
</dbReference>
<dbReference type="GO" id="GO:0006310">
    <property type="term" value="P:DNA recombination"/>
    <property type="evidence" value="ECO:0007669"/>
    <property type="project" value="UniProtKB-KW"/>
</dbReference>
<evidence type="ECO:0000256" key="6">
    <source>
        <dbReference type="RuleBase" id="RU004527"/>
    </source>
</evidence>
<dbReference type="PANTHER" id="PTHR45900:SF4">
    <property type="entry name" value="DNA REPAIR PROTEIN RECA HOMOLOG 2, MITOCHONDRIAL"/>
    <property type="match status" value="1"/>
</dbReference>
<evidence type="ECO:0000259" key="8">
    <source>
        <dbReference type="PROSITE" id="PS50163"/>
    </source>
</evidence>
<dbReference type="GO" id="GO:0005524">
    <property type="term" value="F:ATP binding"/>
    <property type="evidence" value="ECO:0007669"/>
    <property type="project" value="UniProtKB-KW"/>
</dbReference>
<dbReference type="SUPFAM" id="SSF52540">
    <property type="entry name" value="P-loop containing nucleoside triphosphate hydrolases"/>
    <property type="match status" value="1"/>
</dbReference>
<evidence type="ECO:0000313" key="9">
    <source>
        <dbReference type="EMBL" id="TMX01725.1"/>
    </source>
</evidence>
<keyword evidence="6" id="KW-0238">DNA-binding</keyword>
<dbReference type="InterPro" id="IPR013765">
    <property type="entry name" value="DNA_recomb/repair_RecA"/>
</dbReference>
<dbReference type="PROSITE" id="PS50163">
    <property type="entry name" value="RECA_3"/>
    <property type="match status" value="1"/>
</dbReference>
<keyword evidence="6" id="KW-0227">DNA damage</keyword>
<evidence type="ECO:0000256" key="1">
    <source>
        <dbReference type="ARBA" id="ARBA00009391"/>
    </source>
</evidence>